<evidence type="ECO:0000313" key="2">
    <source>
        <dbReference type="Proteomes" id="UP001140087"/>
    </source>
</evidence>
<dbReference type="EMBL" id="JANBUN010000210">
    <property type="protein sequence ID" value="KAJ2805792.1"/>
    <property type="molecule type" value="Genomic_DNA"/>
</dbReference>
<organism evidence="1 2">
    <name type="scientific">Coemansia helicoidea</name>
    <dbReference type="NCBI Taxonomy" id="1286919"/>
    <lineage>
        <taxon>Eukaryota</taxon>
        <taxon>Fungi</taxon>
        <taxon>Fungi incertae sedis</taxon>
        <taxon>Zoopagomycota</taxon>
        <taxon>Kickxellomycotina</taxon>
        <taxon>Kickxellomycetes</taxon>
        <taxon>Kickxellales</taxon>
        <taxon>Kickxellaceae</taxon>
        <taxon>Coemansia</taxon>
    </lineage>
</organism>
<gene>
    <name evidence="1" type="ORF">H4R21_001121</name>
</gene>
<name>A0ACC1LDC5_9FUNG</name>
<sequence>MATHAQAPKRQPPGTIQAPDAASGAPTPAEFEDMVGKAELGFRRWLQESGASTGFTVYPSSRQIRRSLQVLSETIDSVDLSGIAL</sequence>
<protein>
    <submittedName>
        <fullName evidence="1">Uncharacterized protein</fullName>
    </submittedName>
</protein>
<proteinExistence type="predicted"/>
<keyword evidence="2" id="KW-1185">Reference proteome</keyword>
<accession>A0ACC1LDC5</accession>
<reference evidence="1" key="1">
    <citation type="submission" date="2022-07" db="EMBL/GenBank/DDBJ databases">
        <title>Phylogenomic reconstructions and comparative analyses of Kickxellomycotina fungi.</title>
        <authorList>
            <person name="Reynolds N.K."/>
            <person name="Stajich J.E."/>
            <person name="Barry K."/>
            <person name="Grigoriev I.V."/>
            <person name="Crous P."/>
            <person name="Smith M.E."/>
        </authorList>
    </citation>
    <scope>NUCLEOTIDE SEQUENCE</scope>
    <source>
        <strain evidence="1">BCRC 34780</strain>
    </source>
</reference>
<dbReference type="Proteomes" id="UP001140087">
    <property type="component" value="Unassembled WGS sequence"/>
</dbReference>
<evidence type="ECO:0000313" key="1">
    <source>
        <dbReference type="EMBL" id="KAJ2805792.1"/>
    </source>
</evidence>
<comment type="caution">
    <text evidence="1">The sequence shown here is derived from an EMBL/GenBank/DDBJ whole genome shotgun (WGS) entry which is preliminary data.</text>
</comment>